<organism evidence="2 3">
    <name type="scientific">Paenibacillus allorhizosphaerae</name>
    <dbReference type="NCBI Taxonomy" id="2849866"/>
    <lineage>
        <taxon>Bacteria</taxon>
        <taxon>Bacillati</taxon>
        <taxon>Bacillota</taxon>
        <taxon>Bacilli</taxon>
        <taxon>Bacillales</taxon>
        <taxon>Paenibacillaceae</taxon>
        <taxon>Paenibacillus</taxon>
    </lineage>
</organism>
<dbReference type="Proteomes" id="UP000730618">
    <property type="component" value="Unassembled WGS sequence"/>
</dbReference>
<keyword evidence="2" id="KW-0378">Hydrolase</keyword>
<protein>
    <submittedName>
        <fullName evidence="2">Sporulation-specific extracellular nuclease</fullName>
        <ecNumber evidence="2">3.-.-.-</ecNumber>
    </submittedName>
</protein>
<comment type="caution">
    <text evidence="2">The sequence shown here is derived from an EMBL/GenBank/DDBJ whole genome shotgun (WGS) entry which is preliminary data.</text>
</comment>
<dbReference type="EMBL" id="CAJVCE010000036">
    <property type="protein sequence ID" value="CAG7657595.1"/>
    <property type="molecule type" value="Genomic_DNA"/>
</dbReference>
<dbReference type="GO" id="GO:0016787">
    <property type="term" value="F:hydrolase activity"/>
    <property type="evidence" value="ECO:0007669"/>
    <property type="project" value="UniProtKB-KW"/>
</dbReference>
<evidence type="ECO:0000256" key="1">
    <source>
        <dbReference type="SAM" id="MobiDB-lite"/>
    </source>
</evidence>
<keyword evidence="3" id="KW-1185">Reference proteome</keyword>
<sequence length="94" mass="10490">MKNKLKYLLTLLIIVSILYFNKESKLTIIVTPINQATETSLTLIFPSDRFPETAAHIKSAIEKGESSVCTIDRKGADENRNESLKGIPTKPNLD</sequence>
<name>A0ABM8VT95_9BACL</name>
<feature type="compositionally biased region" description="Basic and acidic residues" evidence="1">
    <location>
        <begin position="72"/>
        <end position="83"/>
    </location>
</feature>
<evidence type="ECO:0000313" key="3">
    <source>
        <dbReference type="Proteomes" id="UP000730618"/>
    </source>
</evidence>
<feature type="region of interest" description="Disordered" evidence="1">
    <location>
        <begin position="72"/>
        <end position="94"/>
    </location>
</feature>
<proteinExistence type="predicted"/>
<dbReference type="EC" id="3.-.-.-" evidence="2"/>
<reference evidence="2 3" key="1">
    <citation type="submission" date="2021-06" db="EMBL/GenBank/DDBJ databases">
        <authorList>
            <person name="Criscuolo A."/>
        </authorList>
    </citation>
    <scope>NUCLEOTIDE SEQUENCE [LARGE SCALE GENOMIC DNA]</scope>
    <source>
        <strain evidence="3">CIP 111802</strain>
    </source>
</reference>
<gene>
    <name evidence="2" type="primary">nucB</name>
    <name evidence="2" type="ORF">PAECIP111802_06778</name>
</gene>
<accession>A0ABM8VT95</accession>
<evidence type="ECO:0000313" key="2">
    <source>
        <dbReference type="EMBL" id="CAG7657595.1"/>
    </source>
</evidence>